<name>A0ABT8KCK4_9MICO</name>
<evidence type="ECO:0000313" key="9">
    <source>
        <dbReference type="EMBL" id="MDN4615199.1"/>
    </source>
</evidence>
<gene>
    <name evidence="9" type="ORF">P5G50_12145</name>
</gene>
<evidence type="ECO:0000256" key="2">
    <source>
        <dbReference type="ARBA" id="ARBA00006577"/>
    </source>
</evidence>
<proteinExistence type="inferred from homology"/>
<dbReference type="Proteomes" id="UP001174208">
    <property type="component" value="Unassembled WGS sequence"/>
</dbReference>
<keyword evidence="5 6" id="KW-0413">Isomerase</keyword>
<evidence type="ECO:0000259" key="8">
    <source>
        <dbReference type="PROSITE" id="PS50059"/>
    </source>
</evidence>
<evidence type="ECO:0000256" key="5">
    <source>
        <dbReference type="ARBA" id="ARBA00023235"/>
    </source>
</evidence>
<evidence type="ECO:0000256" key="3">
    <source>
        <dbReference type="ARBA" id="ARBA00013194"/>
    </source>
</evidence>
<keyword evidence="10" id="KW-1185">Reference proteome</keyword>
<comment type="caution">
    <text evidence="9">The sequence shown here is derived from an EMBL/GenBank/DDBJ whole genome shotgun (WGS) entry which is preliminary data.</text>
</comment>
<comment type="catalytic activity">
    <reaction evidence="1 6">
        <text>[protein]-peptidylproline (omega=180) = [protein]-peptidylproline (omega=0)</text>
        <dbReference type="Rhea" id="RHEA:16237"/>
        <dbReference type="Rhea" id="RHEA-COMP:10747"/>
        <dbReference type="Rhea" id="RHEA-COMP:10748"/>
        <dbReference type="ChEBI" id="CHEBI:83833"/>
        <dbReference type="ChEBI" id="CHEBI:83834"/>
        <dbReference type="EC" id="5.2.1.8"/>
    </reaction>
</comment>
<evidence type="ECO:0000256" key="1">
    <source>
        <dbReference type="ARBA" id="ARBA00000971"/>
    </source>
</evidence>
<keyword evidence="7" id="KW-0732">Signal</keyword>
<sequence>MRKTLSLLTAALVVTGLAACSSSSGEPSASSTPTAAAAACENVKAGDASKSVKVEGAFRKAPTVSIPSPLNTSDIERSVVITGTGQKAQAGASVDVALAAYNGTTGKELTPAAGFDDQAAQTVTLDDKQYVPGLVRAVECLPVGSRVVLTAPAKDAFGSADISQLSLTDKDSVVFVADLVDVLPTKANGTTVEPPAGLPKVTLAKSGEPTIAIPKTDPPTETKIAVLKQGDGDTVQANDTVTIQYKGALWRNGKVFDATWTRGQPYTNNASQFVPGFTKALIGQKVGSQVIAVIPPADGYGSKGNGDIKGTDTMVFVVDVLKTVR</sequence>
<dbReference type="PANTHER" id="PTHR43811:SF19">
    <property type="entry name" value="39 KDA FK506-BINDING NUCLEAR PROTEIN"/>
    <property type="match status" value="1"/>
</dbReference>
<dbReference type="Gene3D" id="3.10.50.40">
    <property type="match status" value="2"/>
</dbReference>
<feature type="domain" description="PPIase FKBP-type" evidence="8">
    <location>
        <begin position="238"/>
        <end position="324"/>
    </location>
</feature>
<dbReference type="PANTHER" id="PTHR43811">
    <property type="entry name" value="FKBP-TYPE PEPTIDYL-PROLYL CIS-TRANS ISOMERASE FKPA"/>
    <property type="match status" value="1"/>
</dbReference>
<evidence type="ECO:0000256" key="7">
    <source>
        <dbReference type="SAM" id="SignalP"/>
    </source>
</evidence>
<comment type="similarity">
    <text evidence="2">Belongs to the FKBP-type PPIase family.</text>
</comment>
<dbReference type="EC" id="5.2.1.8" evidence="3 6"/>
<protein>
    <recommendedName>
        <fullName evidence="3 6">peptidylprolyl isomerase</fullName>
        <ecNumber evidence="3 6">5.2.1.8</ecNumber>
    </recommendedName>
</protein>
<evidence type="ECO:0000256" key="4">
    <source>
        <dbReference type="ARBA" id="ARBA00023110"/>
    </source>
</evidence>
<dbReference type="EMBL" id="JAROCF010000001">
    <property type="protein sequence ID" value="MDN4615199.1"/>
    <property type="molecule type" value="Genomic_DNA"/>
</dbReference>
<dbReference type="GO" id="GO:0003755">
    <property type="term" value="F:peptidyl-prolyl cis-trans isomerase activity"/>
    <property type="evidence" value="ECO:0007669"/>
    <property type="project" value="UniProtKB-EC"/>
</dbReference>
<dbReference type="PROSITE" id="PS51257">
    <property type="entry name" value="PROKAR_LIPOPROTEIN"/>
    <property type="match status" value="1"/>
</dbReference>
<organism evidence="9 10">
    <name type="scientific">Leifsonia williamsii</name>
    <dbReference type="NCBI Taxonomy" id="3035919"/>
    <lineage>
        <taxon>Bacteria</taxon>
        <taxon>Bacillati</taxon>
        <taxon>Actinomycetota</taxon>
        <taxon>Actinomycetes</taxon>
        <taxon>Micrococcales</taxon>
        <taxon>Microbacteriaceae</taxon>
        <taxon>Leifsonia</taxon>
    </lineage>
</organism>
<dbReference type="RefSeq" id="WP_301208631.1">
    <property type="nucleotide sequence ID" value="NZ_JAROCF010000001.1"/>
</dbReference>
<dbReference type="InterPro" id="IPR001179">
    <property type="entry name" value="PPIase_FKBP_dom"/>
</dbReference>
<dbReference type="PROSITE" id="PS50059">
    <property type="entry name" value="FKBP_PPIASE"/>
    <property type="match status" value="2"/>
</dbReference>
<feature type="chain" id="PRO_5047178041" description="peptidylprolyl isomerase" evidence="7">
    <location>
        <begin position="19"/>
        <end position="325"/>
    </location>
</feature>
<reference evidence="9" key="1">
    <citation type="submission" date="2023-06" db="EMBL/GenBank/DDBJ databases">
        <title>MT1 and MT2 Draft Genomes of Novel Species.</title>
        <authorList>
            <person name="Venkateswaran K."/>
        </authorList>
    </citation>
    <scope>NUCLEOTIDE SEQUENCE</scope>
    <source>
        <strain evidence="9">F6_8S_P_1B</strain>
    </source>
</reference>
<keyword evidence="4 6" id="KW-0697">Rotamase</keyword>
<dbReference type="InterPro" id="IPR046357">
    <property type="entry name" value="PPIase_dom_sf"/>
</dbReference>
<feature type="signal peptide" evidence="7">
    <location>
        <begin position="1"/>
        <end position="18"/>
    </location>
</feature>
<accession>A0ABT8KCK4</accession>
<dbReference type="SUPFAM" id="SSF54534">
    <property type="entry name" value="FKBP-like"/>
    <property type="match status" value="2"/>
</dbReference>
<feature type="domain" description="PPIase FKBP-type" evidence="8">
    <location>
        <begin position="94"/>
        <end position="183"/>
    </location>
</feature>
<dbReference type="Pfam" id="PF00254">
    <property type="entry name" value="FKBP_C"/>
    <property type="match status" value="2"/>
</dbReference>
<evidence type="ECO:0000313" key="10">
    <source>
        <dbReference type="Proteomes" id="UP001174208"/>
    </source>
</evidence>
<evidence type="ECO:0000256" key="6">
    <source>
        <dbReference type="PROSITE-ProRule" id="PRU00277"/>
    </source>
</evidence>